<name>A0A2J6T5V3_9HELO</name>
<accession>A0A2J6T5V3</accession>
<dbReference type="InParanoid" id="A0A2J6T5V3"/>
<dbReference type="Pfam" id="PF00656">
    <property type="entry name" value="Peptidase_C14"/>
    <property type="match status" value="1"/>
</dbReference>
<sequence length="454" mass="51994">MIHPNMPAIKKNRKPTTRVRDPATGRFRGIAVQPVVVLPPCCSVPQLQDLAAVPVEPVIKIEPQEEEVDWKAEYWRWRDKYTVLKRLTKVSEAVFKGREDMLKEYREINEEHKHMIGRLEAAQELHNIKIDELNLEVESLQRCLSNTGKRKWTDQIKNNFARKWPNRRKAGYTQVKVLMVRWESDDLGVSDEINSLAEVLQGSYYFDVSKYNIPDKDSLSVLSTRVIDFIGDSSPDTLLIFYYAGHGGLHDTRSHLSGRRGIQAFFEQSGSDALLIYDACHSAETAISIDSRFPRSITELIAACGFQTAAPGVGDHSLTHTLTKELRHLRKGDRPFSVSELFSRVLTRLKHTPSREDRTTPVHTTLTWEASGRCIMLEPLIHIPSPREYPPDTMPLALFLDTQGELDTAEYEKWISNAPPSVSNQNWGQRVPSSSNARRRLMEQEPRIKQERTW</sequence>
<proteinExistence type="predicted"/>
<protein>
    <recommendedName>
        <fullName evidence="2">Peptidase C14 caspase domain-containing protein</fullName>
    </recommendedName>
</protein>
<feature type="compositionally biased region" description="Basic and acidic residues" evidence="1">
    <location>
        <begin position="440"/>
        <end position="454"/>
    </location>
</feature>
<keyword evidence="4" id="KW-1185">Reference proteome</keyword>
<gene>
    <name evidence="3" type="ORF">K444DRAFT_664484</name>
</gene>
<evidence type="ECO:0000313" key="4">
    <source>
        <dbReference type="Proteomes" id="UP000235371"/>
    </source>
</evidence>
<dbReference type="AlphaFoldDB" id="A0A2J6T5V3"/>
<dbReference type="GO" id="GO:0006508">
    <property type="term" value="P:proteolysis"/>
    <property type="evidence" value="ECO:0007669"/>
    <property type="project" value="InterPro"/>
</dbReference>
<evidence type="ECO:0000313" key="3">
    <source>
        <dbReference type="EMBL" id="PMD58397.1"/>
    </source>
</evidence>
<dbReference type="RefSeq" id="XP_024735301.1">
    <property type="nucleotide sequence ID" value="XM_024886968.1"/>
</dbReference>
<reference evidence="3 4" key="1">
    <citation type="submission" date="2016-04" db="EMBL/GenBank/DDBJ databases">
        <title>A degradative enzymes factory behind the ericoid mycorrhizal symbiosis.</title>
        <authorList>
            <consortium name="DOE Joint Genome Institute"/>
            <person name="Martino E."/>
            <person name="Morin E."/>
            <person name="Grelet G."/>
            <person name="Kuo A."/>
            <person name="Kohler A."/>
            <person name="Daghino S."/>
            <person name="Barry K."/>
            <person name="Choi C."/>
            <person name="Cichocki N."/>
            <person name="Clum A."/>
            <person name="Copeland A."/>
            <person name="Hainaut M."/>
            <person name="Haridas S."/>
            <person name="Labutti K."/>
            <person name="Lindquist E."/>
            <person name="Lipzen A."/>
            <person name="Khouja H.-R."/>
            <person name="Murat C."/>
            <person name="Ohm R."/>
            <person name="Olson A."/>
            <person name="Spatafora J."/>
            <person name="Veneault-Fourrey C."/>
            <person name="Henrissat B."/>
            <person name="Grigoriev I."/>
            <person name="Martin F."/>
            <person name="Perotto S."/>
        </authorList>
    </citation>
    <scope>NUCLEOTIDE SEQUENCE [LARGE SCALE GENOMIC DNA]</scope>
    <source>
        <strain evidence="3 4">E</strain>
    </source>
</reference>
<dbReference type="GeneID" id="36595044"/>
<dbReference type="InterPro" id="IPR011600">
    <property type="entry name" value="Pept_C14_caspase"/>
</dbReference>
<evidence type="ECO:0000256" key="1">
    <source>
        <dbReference type="SAM" id="MobiDB-lite"/>
    </source>
</evidence>
<dbReference type="EMBL" id="KZ613822">
    <property type="protein sequence ID" value="PMD58397.1"/>
    <property type="molecule type" value="Genomic_DNA"/>
</dbReference>
<evidence type="ECO:0000259" key="2">
    <source>
        <dbReference type="Pfam" id="PF00656"/>
    </source>
</evidence>
<dbReference type="OrthoDB" id="4760831at2759"/>
<organism evidence="3 4">
    <name type="scientific">Hyaloscypha bicolor E</name>
    <dbReference type="NCBI Taxonomy" id="1095630"/>
    <lineage>
        <taxon>Eukaryota</taxon>
        <taxon>Fungi</taxon>
        <taxon>Dikarya</taxon>
        <taxon>Ascomycota</taxon>
        <taxon>Pezizomycotina</taxon>
        <taxon>Leotiomycetes</taxon>
        <taxon>Helotiales</taxon>
        <taxon>Hyaloscyphaceae</taxon>
        <taxon>Hyaloscypha</taxon>
        <taxon>Hyaloscypha bicolor</taxon>
    </lineage>
</organism>
<feature type="region of interest" description="Disordered" evidence="1">
    <location>
        <begin position="417"/>
        <end position="454"/>
    </location>
</feature>
<dbReference type="Proteomes" id="UP000235371">
    <property type="component" value="Unassembled WGS sequence"/>
</dbReference>
<feature type="domain" description="Peptidase C14 caspase" evidence="2">
    <location>
        <begin position="193"/>
        <end position="350"/>
    </location>
</feature>
<feature type="compositionally biased region" description="Polar residues" evidence="1">
    <location>
        <begin position="418"/>
        <end position="436"/>
    </location>
</feature>
<dbReference type="GO" id="GO:0004197">
    <property type="term" value="F:cysteine-type endopeptidase activity"/>
    <property type="evidence" value="ECO:0007669"/>
    <property type="project" value="InterPro"/>
</dbReference>